<dbReference type="AlphaFoldDB" id="A0A843UJX1"/>
<reference evidence="2" key="1">
    <citation type="submission" date="2017-07" db="EMBL/GenBank/DDBJ databases">
        <title>Taro Niue Genome Assembly and Annotation.</title>
        <authorList>
            <person name="Atibalentja N."/>
            <person name="Keating K."/>
            <person name="Fields C.J."/>
        </authorList>
    </citation>
    <scope>NUCLEOTIDE SEQUENCE</scope>
    <source>
        <strain evidence="2">Niue_2</strain>
        <tissue evidence="2">Leaf</tissue>
    </source>
</reference>
<name>A0A843UJX1_COLES</name>
<feature type="transmembrane region" description="Helical" evidence="1">
    <location>
        <begin position="15"/>
        <end position="39"/>
    </location>
</feature>
<organism evidence="2 3">
    <name type="scientific">Colocasia esculenta</name>
    <name type="common">Wild taro</name>
    <name type="synonym">Arum esculentum</name>
    <dbReference type="NCBI Taxonomy" id="4460"/>
    <lineage>
        <taxon>Eukaryota</taxon>
        <taxon>Viridiplantae</taxon>
        <taxon>Streptophyta</taxon>
        <taxon>Embryophyta</taxon>
        <taxon>Tracheophyta</taxon>
        <taxon>Spermatophyta</taxon>
        <taxon>Magnoliopsida</taxon>
        <taxon>Liliopsida</taxon>
        <taxon>Araceae</taxon>
        <taxon>Aroideae</taxon>
        <taxon>Colocasieae</taxon>
        <taxon>Colocasia</taxon>
    </lineage>
</organism>
<keyword evidence="1" id="KW-0812">Transmembrane</keyword>
<evidence type="ECO:0000256" key="1">
    <source>
        <dbReference type="SAM" id="Phobius"/>
    </source>
</evidence>
<proteinExistence type="predicted"/>
<keyword evidence="1" id="KW-1133">Transmembrane helix</keyword>
<comment type="caution">
    <text evidence="2">The sequence shown here is derived from an EMBL/GenBank/DDBJ whole genome shotgun (WGS) entry which is preliminary data.</text>
</comment>
<gene>
    <name evidence="2" type="ORF">Taro_013818</name>
</gene>
<accession>A0A843UJX1</accession>
<protein>
    <submittedName>
        <fullName evidence="2">Uncharacterized protein</fullName>
    </submittedName>
</protein>
<sequence>MEFLTLFLSESRLSILHGGCSLAVSSVVGFVGLASWALFNGFCSVGSLGCLVLTPIAVSVARSLVPSVVAPECAVPRPRRVSEDQSGSACGPSTLWRSEVAVPVVRGSFSRGCSVSLVLFEFIAYLIGLNSNPSGSSHPWVAARPSGSLARVREVMNMMNWKMMGPGTSDELLNYTRPYS</sequence>
<evidence type="ECO:0000313" key="3">
    <source>
        <dbReference type="Proteomes" id="UP000652761"/>
    </source>
</evidence>
<keyword evidence="3" id="KW-1185">Reference proteome</keyword>
<dbReference type="EMBL" id="NMUH01000562">
    <property type="protein sequence ID" value="MQL81363.1"/>
    <property type="molecule type" value="Genomic_DNA"/>
</dbReference>
<evidence type="ECO:0000313" key="2">
    <source>
        <dbReference type="EMBL" id="MQL81363.1"/>
    </source>
</evidence>
<keyword evidence="1" id="KW-0472">Membrane</keyword>
<dbReference type="Proteomes" id="UP000652761">
    <property type="component" value="Unassembled WGS sequence"/>
</dbReference>